<comment type="caution">
    <text evidence="3">The sequence shown here is derived from an EMBL/GenBank/DDBJ whole genome shotgun (WGS) entry which is preliminary data.</text>
</comment>
<evidence type="ECO:0000256" key="2">
    <source>
        <dbReference type="ARBA" id="ARBA00022679"/>
    </source>
</evidence>
<reference evidence="3 4" key="1">
    <citation type="submission" date="2018-08" db="EMBL/GenBank/DDBJ databases">
        <title>Vibrio isolated from the Eastern China Marginal Seas.</title>
        <authorList>
            <person name="Li Y."/>
        </authorList>
    </citation>
    <scope>NUCLEOTIDE SEQUENCE [LARGE SCALE GENOMIC DNA]</scope>
    <source>
        <strain evidence="3 4">BEI233</strain>
    </source>
</reference>
<keyword evidence="2 3" id="KW-0808">Transferase</keyword>
<proteinExistence type="inferred from homology"/>
<dbReference type="NCBIfam" id="TIGR02428">
    <property type="entry name" value="pcaJ_scoB_fam"/>
    <property type="match status" value="1"/>
</dbReference>
<dbReference type="Pfam" id="PF01144">
    <property type="entry name" value="CoA_trans"/>
    <property type="match status" value="1"/>
</dbReference>
<dbReference type="OrthoDB" id="9778604at2"/>
<dbReference type="InterPro" id="IPR012791">
    <property type="entry name" value="3-oxoacid_CoA-transf_B"/>
</dbReference>
<dbReference type="RefSeq" id="WP_120035181.1">
    <property type="nucleotide sequence ID" value="NZ_QVMU01000034.1"/>
</dbReference>
<dbReference type="AlphaFoldDB" id="A0A3A6Q5P2"/>
<dbReference type="Proteomes" id="UP000273252">
    <property type="component" value="Unassembled WGS sequence"/>
</dbReference>
<dbReference type="InterPro" id="IPR004165">
    <property type="entry name" value="CoA_trans_fam_I"/>
</dbReference>
<organism evidence="3 4">
    <name type="scientific">Vibrio sinensis</name>
    <dbReference type="NCBI Taxonomy" id="2302434"/>
    <lineage>
        <taxon>Bacteria</taxon>
        <taxon>Pseudomonadati</taxon>
        <taxon>Pseudomonadota</taxon>
        <taxon>Gammaproteobacteria</taxon>
        <taxon>Vibrionales</taxon>
        <taxon>Vibrionaceae</taxon>
        <taxon>Vibrio</taxon>
    </lineage>
</organism>
<dbReference type="PROSITE" id="PS01274">
    <property type="entry name" value="COA_TRANSF_2"/>
    <property type="match status" value="1"/>
</dbReference>
<dbReference type="PANTHER" id="PTHR13707">
    <property type="entry name" value="KETOACID-COENZYME A TRANSFERASE"/>
    <property type="match status" value="1"/>
</dbReference>
<dbReference type="PANTHER" id="PTHR13707:SF57">
    <property type="entry name" value="SUCCINYL-COA:3-KETOACID COENZYME A TRANSFERASE SUBUNIT B-RELATED"/>
    <property type="match status" value="1"/>
</dbReference>
<dbReference type="InterPro" id="IPR004164">
    <property type="entry name" value="CoA_transf_AS"/>
</dbReference>
<dbReference type="Gene3D" id="3.40.1080.10">
    <property type="entry name" value="Glutaconate Coenzyme A-transferase"/>
    <property type="match status" value="1"/>
</dbReference>
<evidence type="ECO:0000313" key="3">
    <source>
        <dbReference type="EMBL" id="RJX65365.1"/>
    </source>
</evidence>
<evidence type="ECO:0000313" key="4">
    <source>
        <dbReference type="Proteomes" id="UP000273252"/>
    </source>
</evidence>
<keyword evidence="4" id="KW-1185">Reference proteome</keyword>
<accession>A0A3A6Q5P2</accession>
<dbReference type="GO" id="GO:0008410">
    <property type="term" value="F:CoA-transferase activity"/>
    <property type="evidence" value="ECO:0007669"/>
    <property type="project" value="InterPro"/>
</dbReference>
<comment type="similarity">
    <text evidence="1">Belongs to the 3-oxoacid CoA-transferase subunit B family.</text>
</comment>
<evidence type="ECO:0000256" key="1">
    <source>
        <dbReference type="ARBA" id="ARBA00007047"/>
    </source>
</evidence>
<sequence>MDKHQIREIIARRVAQEFKNGDVVNLGIGLPTAVASYVTEDQNITFQSENGILGAGGYVTAEQAQKNLFNAGGQPISVIKGASYFDSATCFAMIRGGHLDMTVLGALQVDEKGDIANWIVPNKLVPGMGGAMDLVVGAKKVIVAMEHTANGKPKILKKCELPLTAMGAVDKIITEKCVISVTDKGLVLDEVFAHSSIDDVIAHTEANLIINNNLIDSQSHPQTTEEEVSLCM</sequence>
<dbReference type="SMART" id="SM00882">
    <property type="entry name" value="CoA_trans"/>
    <property type="match status" value="1"/>
</dbReference>
<name>A0A3A6Q5P2_9VIBR</name>
<dbReference type="SUPFAM" id="SSF100950">
    <property type="entry name" value="NagB/RpiA/CoA transferase-like"/>
    <property type="match status" value="1"/>
</dbReference>
<dbReference type="EMBL" id="QVMU01000034">
    <property type="protein sequence ID" value="RJX65365.1"/>
    <property type="molecule type" value="Genomic_DNA"/>
</dbReference>
<gene>
    <name evidence="3" type="ORF">DZ860_21670</name>
</gene>
<dbReference type="InterPro" id="IPR037171">
    <property type="entry name" value="NagB/RpiA_transferase-like"/>
</dbReference>
<protein>
    <submittedName>
        <fullName evidence="3">3-oxoacid CoA-transferase subunit B</fullName>
    </submittedName>
</protein>